<sequence length="257" mass="29838">MKFRIVNFVCLLILGLLFIFCWQKEFSFWLLLIPIFFWLIITSISAFEIRFNYFLNAYNRSNNKVEKVITLTFDDGPTEFTPRILDILEQNNAKATFFCIGKQIENFPKILIKAHQSGHIIGNHTFHHSPKNGFYSADKIIDEIESTNALIESLINKKTALFRPPFGVTNPHIAKAINSTKHKVIGWSVRSLDTVIEDENKLFLRIKKQIKPGCIVLMHDTSERTANVLEQLFVFLQEENYKVIPLNDLLKIEAYEN</sequence>
<keyword evidence="1" id="KW-0812">Transmembrane</keyword>
<keyword evidence="1" id="KW-0472">Membrane</keyword>
<dbReference type="Pfam" id="PF01522">
    <property type="entry name" value="Polysacc_deac_1"/>
    <property type="match status" value="1"/>
</dbReference>
<feature type="transmembrane region" description="Helical" evidence="1">
    <location>
        <begin position="33"/>
        <end position="55"/>
    </location>
</feature>
<dbReference type="PANTHER" id="PTHR10587">
    <property type="entry name" value="GLYCOSYL TRANSFERASE-RELATED"/>
    <property type="match status" value="1"/>
</dbReference>
<keyword evidence="4" id="KW-1185">Reference proteome</keyword>
<evidence type="ECO:0000259" key="2">
    <source>
        <dbReference type="PROSITE" id="PS51677"/>
    </source>
</evidence>
<dbReference type="AlphaFoldDB" id="A0A1I4X684"/>
<dbReference type="EMBL" id="FOUZ01000008">
    <property type="protein sequence ID" value="SFN21481.1"/>
    <property type="molecule type" value="Genomic_DNA"/>
</dbReference>
<evidence type="ECO:0000313" key="3">
    <source>
        <dbReference type="EMBL" id="SFN21481.1"/>
    </source>
</evidence>
<dbReference type="OrthoDB" id="9812065at2"/>
<reference evidence="4" key="1">
    <citation type="submission" date="2016-10" db="EMBL/GenBank/DDBJ databases">
        <authorList>
            <person name="Varghese N."/>
            <person name="Submissions S."/>
        </authorList>
    </citation>
    <scope>NUCLEOTIDE SEQUENCE [LARGE SCALE GENOMIC DNA]</scope>
    <source>
        <strain evidence="4">XJ109</strain>
    </source>
</reference>
<dbReference type="GO" id="GO:0016810">
    <property type="term" value="F:hydrolase activity, acting on carbon-nitrogen (but not peptide) bonds"/>
    <property type="evidence" value="ECO:0007669"/>
    <property type="project" value="InterPro"/>
</dbReference>
<dbReference type="STRING" id="684065.SAMN05421738_108110"/>
<name>A0A1I4X684_9FLAO</name>
<dbReference type="CDD" id="cd10917">
    <property type="entry name" value="CE4_NodB_like_6s_7s"/>
    <property type="match status" value="1"/>
</dbReference>
<dbReference type="SUPFAM" id="SSF88713">
    <property type="entry name" value="Glycoside hydrolase/deacetylase"/>
    <property type="match status" value="1"/>
</dbReference>
<proteinExistence type="predicted"/>
<protein>
    <submittedName>
        <fullName evidence="3">Peptidoglycan/xylan/chitin deacetylase, PgdA/CDA1 family</fullName>
    </submittedName>
</protein>
<gene>
    <name evidence="3" type="ORF">SAMN05421738_108110</name>
</gene>
<dbReference type="InterPro" id="IPR011330">
    <property type="entry name" value="Glyco_hydro/deAcase_b/a-brl"/>
</dbReference>
<dbReference type="InterPro" id="IPR002509">
    <property type="entry name" value="NODB_dom"/>
</dbReference>
<organism evidence="3 4">
    <name type="scientific">Algoriella xinjiangensis</name>
    <dbReference type="NCBI Taxonomy" id="684065"/>
    <lineage>
        <taxon>Bacteria</taxon>
        <taxon>Pseudomonadati</taxon>
        <taxon>Bacteroidota</taxon>
        <taxon>Flavobacteriia</taxon>
        <taxon>Flavobacteriales</taxon>
        <taxon>Weeksellaceae</taxon>
        <taxon>Algoriella</taxon>
    </lineage>
</organism>
<dbReference type="GO" id="GO:0005975">
    <property type="term" value="P:carbohydrate metabolic process"/>
    <property type="evidence" value="ECO:0007669"/>
    <property type="project" value="InterPro"/>
</dbReference>
<keyword evidence="1" id="KW-1133">Transmembrane helix</keyword>
<accession>A0A1I4X684</accession>
<evidence type="ECO:0000313" key="4">
    <source>
        <dbReference type="Proteomes" id="UP000199149"/>
    </source>
</evidence>
<feature type="domain" description="NodB homology" evidence="2">
    <location>
        <begin position="67"/>
        <end position="244"/>
    </location>
</feature>
<dbReference type="Proteomes" id="UP000199149">
    <property type="component" value="Unassembled WGS sequence"/>
</dbReference>
<dbReference type="InterPro" id="IPR050248">
    <property type="entry name" value="Polysacc_deacetylase_ArnD"/>
</dbReference>
<dbReference type="Gene3D" id="3.20.20.370">
    <property type="entry name" value="Glycoside hydrolase/deacetylase"/>
    <property type="match status" value="1"/>
</dbReference>
<dbReference type="PROSITE" id="PS51677">
    <property type="entry name" value="NODB"/>
    <property type="match status" value="1"/>
</dbReference>
<evidence type="ECO:0000256" key="1">
    <source>
        <dbReference type="SAM" id="Phobius"/>
    </source>
</evidence>